<keyword evidence="1" id="KW-0812">Transmembrane</keyword>
<dbReference type="Proteomes" id="UP001286456">
    <property type="component" value="Unassembled WGS sequence"/>
</dbReference>
<comment type="caution">
    <text evidence="2">The sequence shown here is derived from an EMBL/GenBank/DDBJ whole genome shotgun (WGS) entry which is preliminary data.</text>
</comment>
<protein>
    <submittedName>
        <fullName evidence="2">Uncharacterized protein</fullName>
    </submittedName>
</protein>
<reference evidence="2" key="1">
    <citation type="journal article" date="2023" name="Mol. Phylogenet. Evol.">
        <title>Genome-scale phylogeny and comparative genomics of the fungal order Sordariales.</title>
        <authorList>
            <person name="Hensen N."/>
            <person name="Bonometti L."/>
            <person name="Westerberg I."/>
            <person name="Brannstrom I.O."/>
            <person name="Guillou S."/>
            <person name="Cros-Aarteil S."/>
            <person name="Calhoun S."/>
            <person name="Haridas S."/>
            <person name="Kuo A."/>
            <person name="Mondo S."/>
            <person name="Pangilinan J."/>
            <person name="Riley R."/>
            <person name="LaButti K."/>
            <person name="Andreopoulos B."/>
            <person name="Lipzen A."/>
            <person name="Chen C."/>
            <person name="Yan M."/>
            <person name="Daum C."/>
            <person name="Ng V."/>
            <person name="Clum A."/>
            <person name="Steindorff A."/>
            <person name="Ohm R.A."/>
            <person name="Martin F."/>
            <person name="Silar P."/>
            <person name="Natvig D.O."/>
            <person name="Lalanne C."/>
            <person name="Gautier V."/>
            <person name="Ament-Velasquez S.L."/>
            <person name="Kruys A."/>
            <person name="Hutchinson M.I."/>
            <person name="Powell A.J."/>
            <person name="Barry K."/>
            <person name="Miller A.N."/>
            <person name="Grigoriev I.V."/>
            <person name="Debuchy R."/>
            <person name="Gladieux P."/>
            <person name="Hiltunen Thoren M."/>
            <person name="Johannesson H."/>
        </authorList>
    </citation>
    <scope>NUCLEOTIDE SEQUENCE</scope>
    <source>
        <strain evidence="2">SMH4131-1</strain>
    </source>
</reference>
<evidence type="ECO:0000313" key="2">
    <source>
        <dbReference type="EMBL" id="KAK3333576.1"/>
    </source>
</evidence>
<dbReference type="AlphaFoldDB" id="A0AAE0IZU5"/>
<keyword evidence="1" id="KW-1133">Transmembrane helix</keyword>
<accession>A0AAE0IZU5</accession>
<dbReference type="EMBL" id="JAUEPO010000002">
    <property type="protein sequence ID" value="KAK3333576.1"/>
    <property type="molecule type" value="Genomic_DNA"/>
</dbReference>
<evidence type="ECO:0000313" key="3">
    <source>
        <dbReference type="Proteomes" id="UP001286456"/>
    </source>
</evidence>
<proteinExistence type="predicted"/>
<keyword evidence="1" id="KW-0472">Membrane</keyword>
<organism evidence="2 3">
    <name type="scientific">Cercophora scortea</name>
    <dbReference type="NCBI Taxonomy" id="314031"/>
    <lineage>
        <taxon>Eukaryota</taxon>
        <taxon>Fungi</taxon>
        <taxon>Dikarya</taxon>
        <taxon>Ascomycota</taxon>
        <taxon>Pezizomycotina</taxon>
        <taxon>Sordariomycetes</taxon>
        <taxon>Sordariomycetidae</taxon>
        <taxon>Sordariales</taxon>
        <taxon>Lasiosphaeriaceae</taxon>
        <taxon>Cercophora</taxon>
    </lineage>
</organism>
<sequence length="182" mass="20077">MVSMQYEFGRANQQAVVDLFQSWGAASHAPTVDFMTQSGRPARPLATTSGKLATWWRTGANVSRIRGVGTWQSVSWGDEPNPPNPAIPTKLSVFTQHSPARAPQSPILLGPLMIARQARIDQGYLTRAGPRVNPYRKMMAARYNPATLLLVFSVVSVPFAITIHQQSALPWFLTVPRSLPLR</sequence>
<gene>
    <name evidence="2" type="ORF">B0T19DRAFT_129950</name>
</gene>
<keyword evidence="3" id="KW-1185">Reference proteome</keyword>
<feature type="transmembrane region" description="Helical" evidence="1">
    <location>
        <begin position="146"/>
        <end position="164"/>
    </location>
</feature>
<reference evidence="2" key="2">
    <citation type="submission" date="2023-06" db="EMBL/GenBank/DDBJ databases">
        <authorList>
            <consortium name="Lawrence Berkeley National Laboratory"/>
            <person name="Haridas S."/>
            <person name="Hensen N."/>
            <person name="Bonometti L."/>
            <person name="Westerberg I."/>
            <person name="Brannstrom I.O."/>
            <person name="Guillou S."/>
            <person name="Cros-Aarteil S."/>
            <person name="Calhoun S."/>
            <person name="Kuo A."/>
            <person name="Mondo S."/>
            <person name="Pangilinan J."/>
            <person name="Riley R."/>
            <person name="Labutti K."/>
            <person name="Andreopoulos B."/>
            <person name="Lipzen A."/>
            <person name="Chen C."/>
            <person name="Yanf M."/>
            <person name="Daum C."/>
            <person name="Ng V."/>
            <person name="Clum A."/>
            <person name="Steindorff A."/>
            <person name="Ohm R."/>
            <person name="Martin F."/>
            <person name="Silar P."/>
            <person name="Natvig D."/>
            <person name="Lalanne C."/>
            <person name="Gautier V."/>
            <person name="Ament-Velasquez S.L."/>
            <person name="Kruys A."/>
            <person name="Hutchinson M.I."/>
            <person name="Powell A.J."/>
            <person name="Barry K."/>
            <person name="Miller A.N."/>
            <person name="Grigoriev I.V."/>
            <person name="Debuchy R."/>
            <person name="Gladieux P."/>
            <person name="Thoren M.H."/>
            <person name="Johannesson H."/>
        </authorList>
    </citation>
    <scope>NUCLEOTIDE SEQUENCE</scope>
    <source>
        <strain evidence="2">SMH4131-1</strain>
    </source>
</reference>
<evidence type="ECO:0000256" key="1">
    <source>
        <dbReference type="SAM" id="Phobius"/>
    </source>
</evidence>
<name>A0AAE0IZU5_9PEZI</name>